<dbReference type="Proteomes" id="UP000548685">
    <property type="component" value="Unassembled WGS sequence"/>
</dbReference>
<dbReference type="InterPro" id="IPR014710">
    <property type="entry name" value="RmlC-like_jellyroll"/>
</dbReference>
<name>A0A6I4UKR4_9SPHN</name>
<keyword evidence="3" id="KW-0804">Transcription</keyword>
<dbReference type="Proteomes" id="UP000430021">
    <property type="component" value="Unassembled WGS sequence"/>
</dbReference>
<dbReference type="Pfam" id="PF00027">
    <property type="entry name" value="cNMP_binding"/>
    <property type="match status" value="1"/>
</dbReference>
<reference evidence="6 7" key="1">
    <citation type="submission" date="2019-12" db="EMBL/GenBank/DDBJ databases">
        <title>Genomic-based taxomic classification of the family Erythrobacteraceae.</title>
        <authorList>
            <person name="Xu L."/>
        </authorList>
    </citation>
    <scope>NUCLEOTIDE SEQUENCE [LARGE SCALE GENOMIC DNA]</scope>
    <source>
        <strain evidence="6 7">JCM 10282</strain>
    </source>
</reference>
<dbReference type="GO" id="GO:0003677">
    <property type="term" value="F:DNA binding"/>
    <property type="evidence" value="ECO:0007669"/>
    <property type="project" value="UniProtKB-KW"/>
</dbReference>
<dbReference type="Gene3D" id="1.10.10.10">
    <property type="entry name" value="Winged helix-like DNA-binding domain superfamily/Winged helix DNA-binding domain"/>
    <property type="match status" value="1"/>
</dbReference>
<organism evidence="6 7">
    <name type="scientific">Erythrobacter ramosus</name>
    <dbReference type="NCBI Taxonomy" id="35811"/>
    <lineage>
        <taxon>Bacteria</taxon>
        <taxon>Pseudomonadati</taxon>
        <taxon>Pseudomonadota</taxon>
        <taxon>Alphaproteobacteria</taxon>
        <taxon>Sphingomonadales</taxon>
        <taxon>Erythrobacteraceae</taxon>
        <taxon>Erythrobacter/Porphyrobacter group</taxon>
        <taxon>Erythrobacter</taxon>
    </lineage>
</organism>
<evidence type="ECO:0000313" key="7">
    <source>
        <dbReference type="Proteomes" id="UP000430021"/>
    </source>
</evidence>
<gene>
    <name evidence="5" type="ORF">FHS52_002666</name>
    <name evidence="6" type="ORF">GRI59_13050</name>
</gene>
<proteinExistence type="predicted"/>
<dbReference type="PROSITE" id="PS51063">
    <property type="entry name" value="HTH_CRP_2"/>
    <property type="match status" value="1"/>
</dbReference>
<keyword evidence="2" id="KW-0238">DNA-binding</keyword>
<evidence type="ECO:0000313" key="8">
    <source>
        <dbReference type="Proteomes" id="UP000548685"/>
    </source>
</evidence>
<dbReference type="RefSeq" id="WP_160761686.1">
    <property type="nucleotide sequence ID" value="NZ_BAAADZ010000011.1"/>
</dbReference>
<dbReference type="EMBL" id="WTYB01000003">
    <property type="protein sequence ID" value="MXP39530.1"/>
    <property type="molecule type" value="Genomic_DNA"/>
</dbReference>
<evidence type="ECO:0000313" key="6">
    <source>
        <dbReference type="EMBL" id="MXP39530.1"/>
    </source>
</evidence>
<protein>
    <submittedName>
        <fullName evidence="5">CRP-like cAMP-binding protein</fullName>
    </submittedName>
    <submittedName>
        <fullName evidence="6">Helix-turn-helix domain-containing protein</fullName>
    </submittedName>
</protein>
<evidence type="ECO:0000256" key="3">
    <source>
        <dbReference type="ARBA" id="ARBA00023163"/>
    </source>
</evidence>
<dbReference type="Pfam" id="PF13545">
    <property type="entry name" value="HTH_Crp_2"/>
    <property type="match status" value="1"/>
</dbReference>
<dbReference type="InterPro" id="IPR036388">
    <property type="entry name" value="WH-like_DNA-bd_sf"/>
</dbReference>
<accession>A0A6I4UKR4</accession>
<dbReference type="EMBL" id="JACICE010000003">
    <property type="protein sequence ID" value="MBB3776674.1"/>
    <property type="molecule type" value="Genomic_DNA"/>
</dbReference>
<dbReference type="CDD" id="cd00038">
    <property type="entry name" value="CAP_ED"/>
    <property type="match status" value="1"/>
</dbReference>
<evidence type="ECO:0000259" key="4">
    <source>
        <dbReference type="PROSITE" id="PS51063"/>
    </source>
</evidence>
<evidence type="ECO:0000256" key="1">
    <source>
        <dbReference type="ARBA" id="ARBA00023015"/>
    </source>
</evidence>
<keyword evidence="8" id="KW-1185">Reference proteome</keyword>
<sequence>MSNAFLQRLTHAAVLSDEELAAVEELCRQPKDVAAKKYLSRDGDEMVSFPVVLSGWAARYQILRDGARQITRLLLPGDAFYFDSSPDGVAIEEVITLSSCRIVNILHADMRRVIDRFPAVGEAMRSYGSMENAVMASWVVNVGRRDALERMAHLICEAHYRLSLVDPKLDEQMFFPLTQDDLADALGLTPVHINRKLQQLRQDQLITLRSKQLIIHDLRSLQQVAGFDSAYLAPRTQTPRDEERLKAIAA</sequence>
<reference evidence="5 8" key="2">
    <citation type="submission" date="2020-08" db="EMBL/GenBank/DDBJ databases">
        <title>Genomic Encyclopedia of Type Strains, Phase IV (KMG-IV): sequencing the most valuable type-strain genomes for metagenomic binning, comparative biology and taxonomic classification.</title>
        <authorList>
            <person name="Goeker M."/>
        </authorList>
    </citation>
    <scope>NUCLEOTIDE SEQUENCE [LARGE SCALE GENOMIC DNA]</scope>
    <source>
        <strain evidence="5 8">DSM 8510</strain>
    </source>
</reference>
<dbReference type="InterPro" id="IPR000595">
    <property type="entry name" value="cNMP-bd_dom"/>
</dbReference>
<dbReference type="SUPFAM" id="SSF51206">
    <property type="entry name" value="cAMP-binding domain-like"/>
    <property type="match status" value="1"/>
</dbReference>
<dbReference type="SMART" id="SM00419">
    <property type="entry name" value="HTH_CRP"/>
    <property type="match status" value="1"/>
</dbReference>
<dbReference type="AlphaFoldDB" id="A0A6I4UKR4"/>
<feature type="domain" description="HTH crp-type" evidence="4">
    <location>
        <begin position="145"/>
        <end position="219"/>
    </location>
</feature>
<dbReference type="OrthoDB" id="6155297at2"/>
<dbReference type="InterPro" id="IPR018490">
    <property type="entry name" value="cNMP-bd_dom_sf"/>
</dbReference>
<dbReference type="InterPro" id="IPR036390">
    <property type="entry name" value="WH_DNA-bd_sf"/>
</dbReference>
<comment type="caution">
    <text evidence="6">The sequence shown here is derived from an EMBL/GenBank/DDBJ whole genome shotgun (WGS) entry which is preliminary data.</text>
</comment>
<dbReference type="Gene3D" id="2.60.120.10">
    <property type="entry name" value="Jelly Rolls"/>
    <property type="match status" value="1"/>
</dbReference>
<evidence type="ECO:0000313" key="5">
    <source>
        <dbReference type="EMBL" id="MBB3776674.1"/>
    </source>
</evidence>
<evidence type="ECO:0000256" key="2">
    <source>
        <dbReference type="ARBA" id="ARBA00023125"/>
    </source>
</evidence>
<keyword evidence="1" id="KW-0805">Transcription regulation</keyword>
<dbReference type="InterPro" id="IPR012318">
    <property type="entry name" value="HTH_CRP"/>
</dbReference>
<dbReference type="GO" id="GO:0006355">
    <property type="term" value="P:regulation of DNA-templated transcription"/>
    <property type="evidence" value="ECO:0007669"/>
    <property type="project" value="InterPro"/>
</dbReference>
<dbReference type="SUPFAM" id="SSF46785">
    <property type="entry name" value="Winged helix' DNA-binding domain"/>
    <property type="match status" value="1"/>
</dbReference>